<dbReference type="Proteomes" id="UP000664132">
    <property type="component" value="Unassembled WGS sequence"/>
</dbReference>
<dbReference type="Pfam" id="PF00026">
    <property type="entry name" value="Asp"/>
    <property type="match status" value="1"/>
</dbReference>
<accession>A0A8H7WHW6</accession>
<evidence type="ECO:0000256" key="2">
    <source>
        <dbReference type="ARBA" id="ARBA00022670"/>
    </source>
</evidence>
<feature type="active site" evidence="5">
    <location>
        <position position="316"/>
    </location>
</feature>
<gene>
    <name evidence="8" type="ORF">IFR04_001571</name>
</gene>
<name>A0A8H7WHW6_9HELO</name>
<evidence type="ECO:0000256" key="3">
    <source>
        <dbReference type="ARBA" id="ARBA00022750"/>
    </source>
</evidence>
<keyword evidence="2" id="KW-0645">Protease</keyword>
<evidence type="ECO:0000256" key="5">
    <source>
        <dbReference type="PIRSR" id="PIRSR601461-1"/>
    </source>
</evidence>
<organism evidence="8 9">
    <name type="scientific">Cadophora malorum</name>
    <dbReference type="NCBI Taxonomy" id="108018"/>
    <lineage>
        <taxon>Eukaryota</taxon>
        <taxon>Fungi</taxon>
        <taxon>Dikarya</taxon>
        <taxon>Ascomycota</taxon>
        <taxon>Pezizomycotina</taxon>
        <taxon>Leotiomycetes</taxon>
        <taxon>Helotiales</taxon>
        <taxon>Ploettnerulaceae</taxon>
        <taxon>Cadophora</taxon>
    </lineage>
</organism>
<dbReference type="InterPro" id="IPR034163">
    <property type="entry name" value="Aspergillopepsin-like_cat_dom"/>
</dbReference>
<keyword evidence="3" id="KW-0064">Aspartyl protease</keyword>
<evidence type="ECO:0000256" key="1">
    <source>
        <dbReference type="ARBA" id="ARBA00007447"/>
    </source>
</evidence>
<dbReference type="InterPro" id="IPR033121">
    <property type="entry name" value="PEPTIDASE_A1"/>
</dbReference>
<dbReference type="GO" id="GO:0004190">
    <property type="term" value="F:aspartic-type endopeptidase activity"/>
    <property type="evidence" value="ECO:0007669"/>
    <property type="project" value="UniProtKB-KW"/>
</dbReference>
<evidence type="ECO:0000256" key="4">
    <source>
        <dbReference type="ARBA" id="ARBA00022801"/>
    </source>
</evidence>
<dbReference type="PRINTS" id="PR00792">
    <property type="entry name" value="PEPSIN"/>
</dbReference>
<comment type="caution">
    <text evidence="8">The sequence shown here is derived from an EMBL/GenBank/DDBJ whole genome shotgun (WGS) entry which is preliminary data.</text>
</comment>
<dbReference type="CDD" id="cd06097">
    <property type="entry name" value="Aspergillopepsin_like"/>
    <property type="match status" value="1"/>
</dbReference>
<dbReference type="PANTHER" id="PTHR47966:SF1">
    <property type="entry name" value="ASPARTYL PROTEINASE"/>
    <property type="match status" value="1"/>
</dbReference>
<protein>
    <recommendedName>
        <fullName evidence="7">Peptidase A1 domain-containing protein</fullName>
    </recommendedName>
</protein>
<dbReference type="AlphaFoldDB" id="A0A8H7WHW6"/>
<reference evidence="8" key="1">
    <citation type="submission" date="2021-02" db="EMBL/GenBank/DDBJ databases">
        <title>Genome sequence Cadophora malorum strain M34.</title>
        <authorList>
            <person name="Stefanovic E."/>
            <person name="Vu D."/>
            <person name="Scully C."/>
            <person name="Dijksterhuis J."/>
            <person name="Roader J."/>
            <person name="Houbraken J."/>
        </authorList>
    </citation>
    <scope>NUCLEOTIDE SEQUENCE</scope>
    <source>
        <strain evidence="8">M34</strain>
    </source>
</reference>
<dbReference type="Gene3D" id="2.40.70.10">
    <property type="entry name" value="Acid Proteases"/>
    <property type="match status" value="2"/>
</dbReference>
<proteinExistence type="inferred from homology"/>
<dbReference type="PROSITE" id="PS51767">
    <property type="entry name" value="PEPTIDASE_A1"/>
    <property type="match status" value="1"/>
</dbReference>
<sequence>MSTLQGLQKIKIVTNKQYQKNGLKSYVYLLQKWGFQPTKPGPFVQLNKASETGHQGLLSKLGKSATPRTLAKKPDASSSETGEVPADDQQNDALYLCPVKIGTPAQTLMLDFDTGSADLWIWSTQLPATTQTSGKEAGHVIFDSTKSSTFKATSGSTWKISYGDSSSASGTVGTDNVVLGGLEVKGQSIELAKKISAQFASGVGDGLLGLAFGAINTVSPTPVKTPVENMIDQQDIPESAELFTAKLGSWRDANEPDKGEGFYTFGFIDKDTVSASGQEISYTPVDSSQGFWMIDSASAAVNGKTVSQSGNTAIMDTGTTLALVSDDVCEAVYGAIPGAKYDQQNQGWVYPSDTAVDQLPDVSIAIGDKQFIVQKEDLGFADAGNGTIYGGIQSRGDMTFDILGDTVLKGIYAIFDQGNKQFGAVQRPEKFQNITPPS</sequence>
<dbReference type="InterPro" id="IPR001461">
    <property type="entry name" value="Aspartic_peptidase_A1"/>
</dbReference>
<dbReference type="FunFam" id="2.40.70.10:FF:000092">
    <property type="entry name" value="Aspartic endopeptidase (AP1)"/>
    <property type="match status" value="1"/>
</dbReference>
<evidence type="ECO:0000313" key="9">
    <source>
        <dbReference type="Proteomes" id="UP000664132"/>
    </source>
</evidence>
<feature type="region of interest" description="Disordered" evidence="6">
    <location>
        <begin position="59"/>
        <end position="87"/>
    </location>
</feature>
<keyword evidence="4" id="KW-0378">Hydrolase</keyword>
<comment type="similarity">
    <text evidence="1">Belongs to the peptidase A1 family.</text>
</comment>
<dbReference type="SUPFAM" id="SSF50630">
    <property type="entry name" value="Acid proteases"/>
    <property type="match status" value="1"/>
</dbReference>
<dbReference type="OrthoDB" id="2747330at2759"/>
<dbReference type="GO" id="GO:0006508">
    <property type="term" value="P:proteolysis"/>
    <property type="evidence" value="ECO:0007669"/>
    <property type="project" value="UniProtKB-KW"/>
</dbReference>
<evidence type="ECO:0000256" key="6">
    <source>
        <dbReference type="SAM" id="MobiDB-lite"/>
    </source>
</evidence>
<feature type="active site" evidence="5">
    <location>
        <position position="113"/>
    </location>
</feature>
<feature type="domain" description="Peptidase A1" evidence="7">
    <location>
        <begin position="95"/>
        <end position="425"/>
    </location>
</feature>
<evidence type="ECO:0000259" key="7">
    <source>
        <dbReference type="PROSITE" id="PS51767"/>
    </source>
</evidence>
<evidence type="ECO:0000313" key="8">
    <source>
        <dbReference type="EMBL" id="KAG4425204.1"/>
    </source>
</evidence>
<dbReference type="InterPro" id="IPR021109">
    <property type="entry name" value="Peptidase_aspartic_dom_sf"/>
</dbReference>
<dbReference type="PANTHER" id="PTHR47966">
    <property type="entry name" value="BETA-SITE APP-CLEAVING ENZYME, ISOFORM A-RELATED"/>
    <property type="match status" value="1"/>
</dbReference>
<keyword evidence="9" id="KW-1185">Reference proteome</keyword>
<dbReference type="EMBL" id="JAFJYH010000012">
    <property type="protein sequence ID" value="KAG4425204.1"/>
    <property type="molecule type" value="Genomic_DNA"/>
</dbReference>